<keyword evidence="2" id="KW-1185">Reference proteome</keyword>
<dbReference type="KEGG" id="pbal:CPBP_00259"/>
<proteinExistence type="predicted"/>
<evidence type="ECO:0000313" key="1">
    <source>
        <dbReference type="EMBL" id="QOL19502.1"/>
    </source>
</evidence>
<dbReference type="AlphaFoldDB" id="A0A7L9RSH0"/>
<accession>A0A7L9RSH0</accession>
<name>A0A7L9RSH0_9PROT</name>
<organism evidence="1 2">
    <name type="scientific">Candidatus Bodocaedibacter vickermanii</name>
    <dbReference type="NCBI Taxonomy" id="2741701"/>
    <lineage>
        <taxon>Bacteria</taxon>
        <taxon>Pseudomonadati</taxon>
        <taxon>Pseudomonadota</taxon>
        <taxon>Alphaproteobacteria</taxon>
        <taxon>Holosporales</taxon>
        <taxon>Candidatus Paracaedibacteraceae</taxon>
        <taxon>Candidatus Bodocaedibacter</taxon>
    </lineage>
</organism>
<evidence type="ECO:0000313" key="2">
    <source>
        <dbReference type="Proteomes" id="UP000594001"/>
    </source>
</evidence>
<sequence length="80" mass="8793">MLVRTVMSLFSTAAFIVIILFRRVVTCSESDVVSADSYSRSNKVCFSEVVCSSAIGGAGADRLWLIKLSIFDKVNLFMYG</sequence>
<dbReference type="EMBL" id="CP054719">
    <property type="protein sequence ID" value="QOL19502.1"/>
    <property type="molecule type" value="Genomic_DNA"/>
</dbReference>
<protein>
    <submittedName>
        <fullName evidence="1">Uncharacterized protein</fullName>
    </submittedName>
</protein>
<gene>
    <name evidence="1" type="ORF">CPBP_00259</name>
</gene>
<dbReference type="Proteomes" id="UP000594001">
    <property type="component" value="Chromosome"/>
</dbReference>
<reference evidence="1 2" key="1">
    <citation type="submission" date="2020-06" db="EMBL/GenBank/DDBJ databases">
        <title>The endosymbiont of the kinetoplastid Bodo saltans is a Paracaedibacter-like alpha-proteobacterium possessing a putative toxin-antitoxin system.</title>
        <authorList>
            <person name="Midha S."/>
            <person name="Rigden D.J."/>
            <person name="Siozios S."/>
            <person name="Hurst G.D.D."/>
            <person name="Jackson A.P."/>
        </authorList>
    </citation>
    <scope>NUCLEOTIDE SEQUENCE [LARGE SCALE GENOMIC DNA]</scope>
    <source>
        <strain evidence="1">Lake Konstanz</strain>
    </source>
</reference>